<proteinExistence type="predicted"/>
<protein>
    <submittedName>
        <fullName evidence="1">Uncharacterized protein</fullName>
    </submittedName>
</protein>
<evidence type="ECO:0000313" key="2">
    <source>
        <dbReference type="Proteomes" id="UP000823631"/>
    </source>
</evidence>
<comment type="caution">
    <text evidence="1">The sequence shown here is derived from an EMBL/GenBank/DDBJ whole genome shotgun (WGS) entry which is preliminary data.</text>
</comment>
<dbReference type="Proteomes" id="UP000823631">
    <property type="component" value="Unassembled WGS sequence"/>
</dbReference>
<name>A0A9D9GT13_9GAMM</name>
<organism evidence="1 2">
    <name type="scientific">Candidatus Avisuccinivibrio stercorigallinarum</name>
    <dbReference type="NCBI Taxonomy" id="2840704"/>
    <lineage>
        <taxon>Bacteria</taxon>
        <taxon>Pseudomonadati</taxon>
        <taxon>Pseudomonadota</taxon>
        <taxon>Gammaproteobacteria</taxon>
        <taxon>Aeromonadales</taxon>
        <taxon>Succinivibrionaceae</taxon>
        <taxon>Succinivibrionaceae incertae sedis</taxon>
        <taxon>Candidatus Avisuccinivibrio</taxon>
    </lineage>
</organism>
<reference evidence="1" key="1">
    <citation type="submission" date="2020-10" db="EMBL/GenBank/DDBJ databases">
        <authorList>
            <person name="Gilroy R."/>
        </authorList>
    </citation>
    <scope>NUCLEOTIDE SEQUENCE</scope>
    <source>
        <strain evidence="1">17213</strain>
    </source>
</reference>
<accession>A0A9D9GT13</accession>
<dbReference type="AlphaFoldDB" id="A0A9D9GT13"/>
<evidence type="ECO:0000313" key="1">
    <source>
        <dbReference type="EMBL" id="MBO8415389.1"/>
    </source>
</evidence>
<sequence>MQQNTQNTSLCTLSGSSAGRHFAGSIAVKNLKQTAAAIACTAALFAALSTPALAEDCLTAANLKAELSSRLDEQQALSAEIAGLFTLDADKSALLKTFLTELIADEKVRGLIAAELPTDAEKCLTADEEQRIVHKLYSLILSPSSQAAAAGLLRLTAPERKRLMIYNLSRAELLDPESCSAYLSGKGQVDGRADLKAMQDFFAGINYQAMEEYLGLVAASLKSQAHQSPEPNLLSAKDSALGQIMYSRALDKWRELNPEASAKIGQILQQGDQASAEDRCYLGKTFMLIMLSLKGETGDLVLLSALQQSTPYRHLPPGQH</sequence>
<reference evidence="1" key="2">
    <citation type="journal article" date="2021" name="PeerJ">
        <title>Extensive microbial diversity within the chicken gut microbiome revealed by metagenomics and culture.</title>
        <authorList>
            <person name="Gilroy R."/>
            <person name="Ravi A."/>
            <person name="Getino M."/>
            <person name="Pursley I."/>
            <person name="Horton D.L."/>
            <person name="Alikhan N.F."/>
            <person name="Baker D."/>
            <person name="Gharbi K."/>
            <person name="Hall N."/>
            <person name="Watson M."/>
            <person name="Adriaenssens E.M."/>
            <person name="Foster-Nyarko E."/>
            <person name="Jarju S."/>
            <person name="Secka A."/>
            <person name="Antonio M."/>
            <person name="Oren A."/>
            <person name="Chaudhuri R.R."/>
            <person name="La Ragione R."/>
            <person name="Hildebrand F."/>
            <person name="Pallen M.J."/>
        </authorList>
    </citation>
    <scope>NUCLEOTIDE SEQUENCE</scope>
    <source>
        <strain evidence="1">17213</strain>
    </source>
</reference>
<dbReference type="EMBL" id="JADINH010000068">
    <property type="protein sequence ID" value="MBO8415389.1"/>
    <property type="molecule type" value="Genomic_DNA"/>
</dbReference>
<gene>
    <name evidence="1" type="ORF">IAB19_03285</name>
</gene>